<dbReference type="EMBL" id="CAJPWZ010003113">
    <property type="protein sequence ID" value="CAG2252219.1"/>
    <property type="molecule type" value="Genomic_DNA"/>
</dbReference>
<feature type="region of interest" description="Disordered" evidence="1">
    <location>
        <begin position="44"/>
        <end position="63"/>
    </location>
</feature>
<evidence type="ECO:0000259" key="2">
    <source>
        <dbReference type="Pfam" id="PF03732"/>
    </source>
</evidence>
<protein>
    <recommendedName>
        <fullName evidence="2">Retrotransposon gag domain-containing protein</fullName>
    </recommendedName>
</protein>
<organism evidence="3 4">
    <name type="scientific">Mytilus edulis</name>
    <name type="common">Blue mussel</name>
    <dbReference type="NCBI Taxonomy" id="6550"/>
    <lineage>
        <taxon>Eukaryota</taxon>
        <taxon>Metazoa</taxon>
        <taxon>Spiralia</taxon>
        <taxon>Lophotrochozoa</taxon>
        <taxon>Mollusca</taxon>
        <taxon>Bivalvia</taxon>
        <taxon>Autobranchia</taxon>
        <taxon>Pteriomorphia</taxon>
        <taxon>Mytilida</taxon>
        <taxon>Mytiloidea</taxon>
        <taxon>Mytilidae</taxon>
        <taxon>Mytilinae</taxon>
        <taxon>Mytilus</taxon>
    </lineage>
</organism>
<sequence length="174" mass="20242">MAFRMTPSASSEYSPILSCFWQRHEPQKIYKTLINQTLQILSAQPNKNHQQQPDRSRTEPEAEQQIVPINPIGLTTNTKRVMSSINLAHFRDENSQVLAIWWTMFENYIKLQNYQNEAALAAFSFHVEGQASTWYHSLPTATRDDLTNLKAAFLDRFKHHNTNNELYRLKTTST</sequence>
<accession>A0A8S3VES0</accession>
<dbReference type="Pfam" id="PF03732">
    <property type="entry name" value="Retrotrans_gag"/>
    <property type="match status" value="1"/>
</dbReference>
<feature type="domain" description="Retrotransposon gag" evidence="2">
    <location>
        <begin position="122"/>
        <end position="167"/>
    </location>
</feature>
<keyword evidence="4" id="KW-1185">Reference proteome</keyword>
<dbReference type="AlphaFoldDB" id="A0A8S3VES0"/>
<comment type="caution">
    <text evidence="3">The sequence shown here is derived from an EMBL/GenBank/DDBJ whole genome shotgun (WGS) entry which is preliminary data.</text>
</comment>
<dbReference type="Proteomes" id="UP000683360">
    <property type="component" value="Unassembled WGS sequence"/>
</dbReference>
<evidence type="ECO:0000256" key="1">
    <source>
        <dbReference type="SAM" id="MobiDB-lite"/>
    </source>
</evidence>
<evidence type="ECO:0000313" key="4">
    <source>
        <dbReference type="Proteomes" id="UP000683360"/>
    </source>
</evidence>
<name>A0A8S3VES0_MYTED</name>
<reference evidence="3" key="1">
    <citation type="submission" date="2021-03" db="EMBL/GenBank/DDBJ databases">
        <authorList>
            <person name="Bekaert M."/>
        </authorList>
    </citation>
    <scope>NUCLEOTIDE SEQUENCE</scope>
</reference>
<evidence type="ECO:0000313" key="3">
    <source>
        <dbReference type="EMBL" id="CAG2252219.1"/>
    </source>
</evidence>
<dbReference type="OrthoDB" id="2286242at2759"/>
<gene>
    <name evidence="3" type="ORF">MEDL_63803</name>
</gene>
<proteinExistence type="predicted"/>
<dbReference type="InterPro" id="IPR005162">
    <property type="entry name" value="Retrotrans_gag_dom"/>
</dbReference>